<protein>
    <submittedName>
        <fullName evidence="1">Uncharacterized protein</fullName>
    </submittedName>
</protein>
<dbReference type="EMBL" id="BBYR01000133">
    <property type="protein sequence ID" value="GAP39038.1"/>
    <property type="molecule type" value="Genomic_DNA"/>
</dbReference>
<reference evidence="2" key="1">
    <citation type="submission" date="2015-07" db="EMBL/GenBank/DDBJ databases">
        <title>Discovery of a poly(ethylene terephthalate assimilation.</title>
        <authorList>
            <person name="Yoshida S."/>
            <person name="Hiraga K."/>
            <person name="Takehana T."/>
            <person name="Taniguchi I."/>
            <person name="Yamaji H."/>
            <person name="Maeda Y."/>
            <person name="Toyohara K."/>
            <person name="Miyamoto K."/>
            <person name="Kimura Y."/>
            <person name="Oda K."/>
        </authorList>
    </citation>
    <scope>NUCLEOTIDE SEQUENCE [LARGE SCALE GENOMIC DNA]</scope>
    <source>
        <strain evidence="2">NBRC 110686 / TISTR 2288 / 201-F6</strain>
    </source>
</reference>
<reference evidence="1 2" key="2">
    <citation type="journal article" date="2016" name="Science">
        <title>A bacterium that degrades and assimilates poly(ethylene terephthalate).</title>
        <authorList>
            <person name="Yoshida S."/>
            <person name="Hiraga K."/>
            <person name="Takehana T."/>
            <person name="Taniguchi I."/>
            <person name="Yamaji H."/>
            <person name="Maeda Y."/>
            <person name="Toyohara K."/>
            <person name="Miyamoto K."/>
            <person name="Kimura Y."/>
            <person name="Oda K."/>
        </authorList>
    </citation>
    <scope>NUCLEOTIDE SEQUENCE [LARGE SCALE GENOMIC DNA]</scope>
    <source>
        <strain evidence="2">NBRC 110686 / TISTR 2288 / 201-F6</strain>
    </source>
</reference>
<sequence length="38" mass="4294">MARNTIQNLPEPMKAVTRLRAALTRQINKRARTEEGSA</sequence>
<evidence type="ECO:0000313" key="2">
    <source>
        <dbReference type="Proteomes" id="UP000037660"/>
    </source>
</evidence>
<proteinExistence type="predicted"/>
<dbReference type="AlphaFoldDB" id="A0A0K8P8R5"/>
<evidence type="ECO:0000313" key="1">
    <source>
        <dbReference type="EMBL" id="GAP39038.1"/>
    </source>
</evidence>
<organism evidence="1 2">
    <name type="scientific">Piscinibacter sakaiensis</name>
    <name type="common">Ideonella sakaiensis</name>
    <dbReference type="NCBI Taxonomy" id="1547922"/>
    <lineage>
        <taxon>Bacteria</taxon>
        <taxon>Pseudomonadati</taxon>
        <taxon>Pseudomonadota</taxon>
        <taxon>Betaproteobacteria</taxon>
        <taxon>Burkholderiales</taxon>
        <taxon>Sphaerotilaceae</taxon>
        <taxon>Piscinibacter</taxon>
    </lineage>
</organism>
<dbReference type="Proteomes" id="UP000037660">
    <property type="component" value="Unassembled WGS sequence"/>
</dbReference>
<gene>
    <name evidence="1" type="ORF">ISF6_0669</name>
</gene>
<keyword evidence="2" id="KW-1185">Reference proteome</keyword>
<comment type="caution">
    <text evidence="1">The sequence shown here is derived from an EMBL/GenBank/DDBJ whole genome shotgun (WGS) entry which is preliminary data.</text>
</comment>
<accession>A0A0K8P8R5</accession>
<name>A0A0K8P8R5_PISS1</name>